<dbReference type="Gene3D" id="1.20.1250.20">
    <property type="entry name" value="MFS general substrate transporter like domains"/>
    <property type="match status" value="1"/>
</dbReference>
<dbReference type="EMBL" id="JAPQKP010000003">
    <property type="protein sequence ID" value="KAJ5200297.1"/>
    <property type="molecule type" value="Genomic_DNA"/>
</dbReference>
<feature type="transmembrane region" description="Helical" evidence="6">
    <location>
        <begin position="173"/>
        <end position="192"/>
    </location>
</feature>
<evidence type="ECO:0000313" key="7">
    <source>
        <dbReference type="EMBL" id="KAJ5200297.1"/>
    </source>
</evidence>
<evidence type="ECO:0000256" key="4">
    <source>
        <dbReference type="ARBA" id="ARBA00022989"/>
    </source>
</evidence>
<sequence>MSISVEQSQAQALHSENTRCIIVDADPEKKLDRSNIGLAKITGMKEDLHLTSHQYYTAVIHDSLSGSPIGFLTRFLLGVFEAGFSVGTRMIFESNSNFNEASRDLLDFYMVLKERAECFWHNLELSLTRSRSKRFIIFLTAGLLSGAFGGVISPAVTSTLDGYTVSAAGGGSSLSKGVTTTGVSIIVHWTLLDYPHSSRGLSPEERKLAQQRLIEDGNADQGDSKNQNTSIFILLLQAIPNWRTWIPIPGYMAILGASAISYFYPTLVNDMGYTATAAQYMTAPLYIVSLAAAIPICWFADPKPHARGQLLVGSMIVVMVFFAFTAGIRNSTAQYIALALSFTTTALASVTRNVRTIMLAWMSGVAALAQLYGSALFPAEDSPAHVVEFSVFAATFAIGLFVWPCGCFVQALPMKGKMIRCTIFDDIELEPLGFAMIYQEEM</sequence>
<dbReference type="AlphaFoldDB" id="A0A9W9JPU8"/>
<reference evidence="7" key="2">
    <citation type="journal article" date="2023" name="IMA Fungus">
        <title>Comparative genomic study of the Penicillium genus elucidates a diverse pangenome and 15 lateral gene transfer events.</title>
        <authorList>
            <person name="Petersen C."/>
            <person name="Sorensen T."/>
            <person name="Nielsen M.R."/>
            <person name="Sondergaard T.E."/>
            <person name="Sorensen J.L."/>
            <person name="Fitzpatrick D.A."/>
            <person name="Frisvad J.C."/>
            <person name="Nielsen K.L."/>
        </authorList>
    </citation>
    <scope>NUCLEOTIDE SEQUENCE</scope>
    <source>
        <strain evidence="7">IBT 16849</strain>
    </source>
</reference>
<keyword evidence="5 6" id="KW-0472">Membrane</keyword>
<keyword evidence="2" id="KW-0813">Transport</keyword>
<name>A0A9W9JPU8_9EURO</name>
<proteinExistence type="predicted"/>
<dbReference type="PANTHER" id="PTHR43791">
    <property type="entry name" value="PERMEASE-RELATED"/>
    <property type="match status" value="1"/>
</dbReference>
<dbReference type="GO" id="GO:0022857">
    <property type="term" value="F:transmembrane transporter activity"/>
    <property type="evidence" value="ECO:0007669"/>
    <property type="project" value="TreeGrafter"/>
</dbReference>
<feature type="transmembrane region" description="Helical" evidence="6">
    <location>
        <begin position="389"/>
        <end position="412"/>
    </location>
</feature>
<dbReference type="InterPro" id="IPR036259">
    <property type="entry name" value="MFS_trans_sf"/>
</dbReference>
<dbReference type="SUPFAM" id="SSF103473">
    <property type="entry name" value="MFS general substrate transporter"/>
    <property type="match status" value="1"/>
</dbReference>
<feature type="transmembrane region" description="Helical" evidence="6">
    <location>
        <begin position="245"/>
        <end position="265"/>
    </location>
</feature>
<feature type="transmembrane region" description="Helical" evidence="6">
    <location>
        <begin position="334"/>
        <end position="351"/>
    </location>
</feature>
<dbReference type="GO" id="GO:0016020">
    <property type="term" value="C:membrane"/>
    <property type="evidence" value="ECO:0007669"/>
    <property type="project" value="UniProtKB-SubCell"/>
</dbReference>
<dbReference type="Proteomes" id="UP001150879">
    <property type="component" value="Unassembled WGS sequence"/>
</dbReference>
<evidence type="ECO:0000256" key="5">
    <source>
        <dbReference type="ARBA" id="ARBA00023136"/>
    </source>
</evidence>
<gene>
    <name evidence="7" type="ORF">N7472_005501</name>
</gene>
<evidence type="ECO:0000256" key="2">
    <source>
        <dbReference type="ARBA" id="ARBA00022448"/>
    </source>
</evidence>
<feature type="transmembrane region" description="Helical" evidence="6">
    <location>
        <begin position="310"/>
        <end position="328"/>
    </location>
</feature>
<evidence type="ECO:0000313" key="8">
    <source>
        <dbReference type="Proteomes" id="UP001150879"/>
    </source>
</evidence>
<evidence type="ECO:0000256" key="3">
    <source>
        <dbReference type="ARBA" id="ARBA00022692"/>
    </source>
</evidence>
<feature type="transmembrane region" description="Helical" evidence="6">
    <location>
        <begin position="277"/>
        <end position="298"/>
    </location>
</feature>
<comment type="caution">
    <text evidence="7">The sequence shown here is derived from an EMBL/GenBank/DDBJ whole genome shotgun (WGS) entry which is preliminary data.</text>
</comment>
<accession>A0A9W9JPU8</accession>
<keyword evidence="8" id="KW-1185">Reference proteome</keyword>
<evidence type="ECO:0000256" key="6">
    <source>
        <dbReference type="SAM" id="Phobius"/>
    </source>
</evidence>
<feature type="transmembrane region" description="Helical" evidence="6">
    <location>
        <begin position="358"/>
        <end position="377"/>
    </location>
</feature>
<dbReference type="PANTHER" id="PTHR43791:SF38">
    <property type="entry name" value="MAJOR FACILITATOR SUPERFAMILY (MFS) PROFILE DOMAIN-CONTAINING PROTEIN"/>
    <property type="match status" value="1"/>
</dbReference>
<keyword evidence="3 6" id="KW-0812">Transmembrane</keyword>
<organism evidence="7 8">
    <name type="scientific">Penicillium cf. griseofulvum</name>
    <dbReference type="NCBI Taxonomy" id="2972120"/>
    <lineage>
        <taxon>Eukaryota</taxon>
        <taxon>Fungi</taxon>
        <taxon>Dikarya</taxon>
        <taxon>Ascomycota</taxon>
        <taxon>Pezizomycotina</taxon>
        <taxon>Eurotiomycetes</taxon>
        <taxon>Eurotiomycetidae</taxon>
        <taxon>Eurotiales</taxon>
        <taxon>Aspergillaceae</taxon>
        <taxon>Penicillium</taxon>
    </lineage>
</organism>
<evidence type="ECO:0000256" key="1">
    <source>
        <dbReference type="ARBA" id="ARBA00004141"/>
    </source>
</evidence>
<keyword evidence="4 6" id="KW-1133">Transmembrane helix</keyword>
<feature type="transmembrane region" description="Helical" evidence="6">
    <location>
        <begin position="135"/>
        <end position="153"/>
    </location>
</feature>
<comment type="subcellular location">
    <subcellularLocation>
        <location evidence="1">Membrane</location>
        <topology evidence="1">Multi-pass membrane protein</topology>
    </subcellularLocation>
</comment>
<protein>
    <submittedName>
        <fullName evidence="7">Major facilitator superfamily domain general substrate transporter</fullName>
    </submittedName>
</protein>
<reference evidence="7" key="1">
    <citation type="submission" date="2022-11" db="EMBL/GenBank/DDBJ databases">
        <authorList>
            <person name="Petersen C."/>
        </authorList>
    </citation>
    <scope>NUCLEOTIDE SEQUENCE</scope>
    <source>
        <strain evidence="7">IBT 16849</strain>
    </source>
</reference>